<feature type="transmembrane region" description="Helical" evidence="1">
    <location>
        <begin position="58"/>
        <end position="74"/>
    </location>
</feature>
<dbReference type="AlphaFoldDB" id="A0A2W5SVF5"/>
<proteinExistence type="predicted"/>
<comment type="caution">
    <text evidence="2">The sequence shown here is derived from an EMBL/GenBank/DDBJ whole genome shotgun (WGS) entry which is preliminary data.</text>
</comment>
<sequence>MPEHFMVLIHAIAAIILIGPVMVATSQFPKAAQAAHNGDELARGRAQSLHSITKAYGLWSLLVPLIGFGALFTVDGALKNYFIHTGILLTVIGWGILFFVIVPKQRTLIADLNLLDEADDIEPDEIPPAQWDKTPGMLNMFSGIFNALWVITAILMFFRP</sequence>
<dbReference type="EMBL" id="QFRA01000041">
    <property type="protein sequence ID" value="PZR03415.1"/>
    <property type="molecule type" value="Genomic_DNA"/>
</dbReference>
<dbReference type="RefSeq" id="WP_303735583.1">
    <property type="nucleotide sequence ID" value="NZ_CAKZHK010000009.1"/>
</dbReference>
<protein>
    <submittedName>
        <fullName evidence="2">DUF2269 domain-containing protein</fullName>
    </submittedName>
</protein>
<evidence type="ECO:0000313" key="2">
    <source>
        <dbReference type="EMBL" id="PZR03415.1"/>
    </source>
</evidence>
<reference evidence="2 3" key="1">
    <citation type="submission" date="2017-08" db="EMBL/GenBank/DDBJ databases">
        <title>Infants hospitalized years apart are colonized by the same room-sourced microbial strains.</title>
        <authorList>
            <person name="Brooks B."/>
            <person name="Olm M.R."/>
            <person name="Firek B.A."/>
            <person name="Baker R."/>
            <person name="Thomas B.C."/>
            <person name="Morowitz M.J."/>
            <person name="Banfield J.F."/>
        </authorList>
    </citation>
    <scope>NUCLEOTIDE SEQUENCE [LARGE SCALE GENOMIC DNA]</scope>
    <source>
        <strain evidence="2">S2_003_000_R1_3</strain>
    </source>
</reference>
<feature type="transmembrane region" description="Helical" evidence="1">
    <location>
        <begin position="137"/>
        <end position="158"/>
    </location>
</feature>
<evidence type="ECO:0000313" key="3">
    <source>
        <dbReference type="Proteomes" id="UP000249432"/>
    </source>
</evidence>
<organism evidence="2 3">
    <name type="scientific">Corynebacterium kroppenstedtii</name>
    <dbReference type="NCBI Taxonomy" id="161879"/>
    <lineage>
        <taxon>Bacteria</taxon>
        <taxon>Bacillati</taxon>
        <taxon>Actinomycetota</taxon>
        <taxon>Actinomycetes</taxon>
        <taxon>Mycobacteriales</taxon>
        <taxon>Corynebacteriaceae</taxon>
        <taxon>Corynebacterium</taxon>
    </lineage>
</organism>
<name>A0A2W5SVF5_9CORY</name>
<keyword evidence="1" id="KW-1133">Transmembrane helix</keyword>
<gene>
    <name evidence="2" type="ORF">DI525_10135</name>
</gene>
<evidence type="ECO:0000256" key="1">
    <source>
        <dbReference type="SAM" id="Phobius"/>
    </source>
</evidence>
<keyword evidence="1" id="KW-0812">Transmembrane</keyword>
<dbReference type="Proteomes" id="UP000249432">
    <property type="component" value="Unassembled WGS sequence"/>
</dbReference>
<accession>A0A2W5SVF5</accession>
<keyword evidence="1" id="KW-0472">Membrane</keyword>
<feature type="transmembrane region" description="Helical" evidence="1">
    <location>
        <begin position="81"/>
        <end position="102"/>
    </location>
</feature>